<dbReference type="Proteomes" id="UP000053257">
    <property type="component" value="Unassembled WGS sequence"/>
</dbReference>
<dbReference type="EMBL" id="KN840480">
    <property type="protein sequence ID" value="KIP08404.1"/>
    <property type="molecule type" value="Genomic_DNA"/>
</dbReference>
<evidence type="ECO:0008006" key="3">
    <source>
        <dbReference type="Google" id="ProtNLM"/>
    </source>
</evidence>
<sequence>MGAEYVFLDILCLRQSSHDARSERLRAEEWKLDIPTLGWIYRHDRYQTTIAYFNGLGLPCNIPRDALNSKSIGSTGFGRCRRQPLTGSLAA</sequence>
<dbReference type="HOGENOM" id="CLU_2427793_0_0_1"/>
<evidence type="ECO:0000313" key="1">
    <source>
        <dbReference type="EMBL" id="KIP08404.1"/>
    </source>
</evidence>
<protein>
    <recommendedName>
        <fullName evidence="3">Heterokaryon incompatibility domain-containing protein</fullName>
    </recommendedName>
</protein>
<accession>A0A0C3NT45</accession>
<dbReference type="AlphaFoldDB" id="A0A0C3NT45"/>
<keyword evidence="2" id="KW-1185">Reference proteome</keyword>
<evidence type="ECO:0000313" key="2">
    <source>
        <dbReference type="Proteomes" id="UP000053257"/>
    </source>
</evidence>
<proteinExistence type="predicted"/>
<reference evidence="1 2" key="1">
    <citation type="journal article" date="2014" name="PLoS Genet.">
        <title>Analysis of the Phlebiopsis gigantea genome, transcriptome and secretome provides insight into its pioneer colonization strategies of wood.</title>
        <authorList>
            <person name="Hori C."/>
            <person name="Ishida T."/>
            <person name="Igarashi K."/>
            <person name="Samejima M."/>
            <person name="Suzuki H."/>
            <person name="Master E."/>
            <person name="Ferreira P."/>
            <person name="Ruiz-Duenas F.J."/>
            <person name="Held B."/>
            <person name="Canessa P."/>
            <person name="Larrondo L.F."/>
            <person name="Schmoll M."/>
            <person name="Druzhinina I.S."/>
            <person name="Kubicek C.P."/>
            <person name="Gaskell J.A."/>
            <person name="Kersten P."/>
            <person name="St John F."/>
            <person name="Glasner J."/>
            <person name="Sabat G."/>
            <person name="Splinter BonDurant S."/>
            <person name="Syed K."/>
            <person name="Yadav J."/>
            <person name="Mgbeahuruike A.C."/>
            <person name="Kovalchuk A."/>
            <person name="Asiegbu F.O."/>
            <person name="Lackner G."/>
            <person name="Hoffmeister D."/>
            <person name="Rencoret J."/>
            <person name="Gutierrez A."/>
            <person name="Sun H."/>
            <person name="Lindquist E."/>
            <person name="Barry K."/>
            <person name="Riley R."/>
            <person name="Grigoriev I.V."/>
            <person name="Henrissat B."/>
            <person name="Kues U."/>
            <person name="Berka R.M."/>
            <person name="Martinez A.T."/>
            <person name="Covert S.F."/>
            <person name="Blanchette R.A."/>
            <person name="Cullen D."/>
        </authorList>
    </citation>
    <scope>NUCLEOTIDE SEQUENCE [LARGE SCALE GENOMIC DNA]</scope>
    <source>
        <strain evidence="1 2">11061_1 CR5-6</strain>
    </source>
</reference>
<name>A0A0C3NT45_PHLG1</name>
<organism evidence="1 2">
    <name type="scientific">Phlebiopsis gigantea (strain 11061_1 CR5-6)</name>
    <name type="common">White-rot fungus</name>
    <name type="synonym">Peniophora gigantea</name>
    <dbReference type="NCBI Taxonomy" id="745531"/>
    <lineage>
        <taxon>Eukaryota</taxon>
        <taxon>Fungi</taxon>
        <taxon>Dikarya</taxon>
        <taxon>Basidiomycota</taxon>
        <taxon>Agaricomycotina</taxon>
        <taxon>Agaricomycetes</taxon>
        <taxon>Polyporales</taxon>
        <taxon>Phanerochaetaceae</taxon>
        <taxon>Phlebiopsis</taxon>
    </lineage>
</organism>
<gene>
    <name evidence="1" type="ORF">PHLGIDRAFT_380702</name>
</gene>
<dbReference type="OrthoDB" id="5418601at2759"/>